<evidence type="ECO:0000313" key="1">
    <source>
        <dbReference type="EMBL" id="PAK77165.1"/>
    </source>
</evidence>
<evidence type="ECO:0000313" key="2">
    <source>
        <dbReference type="Proteomes" id="UP000216151"/>
    </source>
</evidence>
<sequence>MTDSVNSTNWKANLVSKQMICDKGEITGYNFVINVECGGSMGLVLDVERTMMKDGTERGRPPVGSKYEAMVYIRILRIFSISNDFDTPEALIAGVNNLVSDCMKENLDDDPGVALLVALEDIPRKVAEEFMKLHPEADAQMIEQIAIEVTEEERATAEARAE</sequence>
<dbReference type="RefSeq" id="WP_095350236.1">
    <property type="nucleotide sequence ID" value="NZ_NCXK01000024.1"/>
</dbReference>
<dbReference type="AlphaFoldDB" id="A0A269XV73"/>
<proteinExistence type="predicted"/>
<reference evidence="1 2" key="1">
    <citation type="submission" date="2017-04" db="EMBL/GenBank/DDBJ databases">
        <title>Kefir bacterial isolates.</title>
        <authorList>
            <person name="Kim Y."/>
            <person name="Blasche S."/>
            <person name="Patil K.R."/>
        </authorList>
    </citation>
    <scope>NUCLEOTIDE SEQUENCE [LARGE SCALE GENOMIC DNA]</scope>
    <source>
        <strain evidence="1 2">KR</strain>
    </source>
</reference>
<dbReference type="EMBL" id="NCXK01000024">
    <property type="protein sequence ID" value="PAK77165.1"/>
    <property type="molecule type" value="Genomic_DNA"/>
</dbReference>
<keyword evidence="2" id="KW-1185">Reference proteome</keyword>
<protein>
    <submittedName>
        <fullName evidence="1">Uncharacterized protein</fullName>
    </submittedName>
</protein>
<name>A0A269XV73_9PROT</name>
<dbReference type="Proteomes" id="UP000216151">
    <property type="component" value="Unassembled WGS sequence"/>
</dbReference>
<comment type="caution">
    <text evidence="1">The sequence shown here is derived from an EMBL/GenBank/DDBJ whole genome shotgun (WGS) entry which is preliminary data.</text>
</comment>
<gene>
    <name evidence="1" type="ORF">B8X00_11405</name>
</gene>
<accession>A0A269XV73</accession>
<organism evidence="1 2">
    <name type="scientific">Acetobacter fabarum</name>
    <dbReference type="NCBI Taxonomy" id="483199"/>
    <lineage>
        <taxon>Bacteria</taxon>
        <taxon>Pseudomonadati</taxon>
        <taxon>Pseudomonadota</taxon>
        <taxon>Alphaproteobacteria</taxon>
        <taxon>Acetobacterales</taxon>
        <taxon>Acetobacteraceae</taxon>
        <taxon>Acetobacter</taxon>
    </lineage>
</organism>